<dbReference type="EMBL" id="MIKE01000002">
    <property type="protein sequence ID" value="OHT47275.1"/>
    <property type="molecule type" value="Genomic_DNA"/>
</dbReference>
<dbReference type="STRING" id="1278819.BHE19_20580"/>
<evidence type="ECO:0000313" key="2">
    <source>
        <dbReference type="EMBL" id="OXB14288.1"/>
    </source>
</evidence>
<dbReference type="Proteomes" id="UP000198319">
    <property type="component" value="Unassembled WGS sequence"/>
</dbReference>
<reference evidence="2 4" key="3">
    <citation type="submission" date="2016-11" db="EMBL/GenBank/DDBJ databases">
        <title>Whole genomes of Flavobacteriaceae.</title>
        <authorList>
            <person name="Stine C."/>
            <person name="Li C."/>
            <person name="Tadesse D."/>
        </authorList>
    </citation>
    <scope>NUCLEOTIDE SEQUENCE [LARGE SCALE GENOMIC DNA]</scope>
    <source>
        <strain evidence="2 4">ATCC BAA-2541</strain>
    </source>
</reference>
<dbReference type="OrthoDB" id="1376323at2"/>
<dbReference type="RefSeq" id="WP_070905562.1">
    <property type="nucleotide sequence ID" value="NZ_MIKE01000002.1"/>
</dbReference>
<evidence type="ECO:0000313" key="4">
    <source>
        <dbReference type="Proteomes" id="UP000198319"/>
    </source>
</evidence>
<reference evidence="3" key="2">
    <citation type="submission" date="2016-09" db="EMBL/GenBank/DDBJ databases">
        <authorList>
            <person name="Chen S."/>
            <person name="Walker E."/>
        </authorList>
    </citation>
    <scope>NUCLEOTIDE SEQUENCE [LARGE SCALE GENOMIC DNA]</scope>
    <source>
        <strain evidence="3">MSU</strain>
    </source>
</reference>
<comment type="caution">
    <text evidence="1">The sequence shown here is derived from an EMBL/GenBank/DDBJ whole genome shotgun (WGS) entry which is preliminary data.</text>
</comment>
<sequence>MNLGIFKDFWDGHPNHLPFLSLVELTSDESQSFNLKLSFSKLEAILETNSEQKISDGIRLLLEQENWRAHLVASVSLLLISQAKRDRLINLYWERLSRGSWVSPQILTSLSRCDTSFNTKGEKILTEGFTINYASLSSIDHHVLRGGVPTTVSEKKIIAAVNYLLNNIINDNDDNYDNDSGGSIAKNWKEKLTELIKENRVKLAYF</sequence>
<proteinExistence type="predicted"/>
<organism evidence="1 3">
    <name type="scientific">Flavobacterium tructae</name>
    <dbReference type="NCBI Taxonomy" id="1114873"/>
    <lineage>
        <taxon>Bacteria</taxon>
        <taxon>Pseudomonadati</taxon>
        <taxon>Bacteroidota</taxon>
        <taxon>Flavobacteriia</taxon>
        <taxon>Flavobacteriales</taxon>
        <taxon>Flavobacteriaceae</taxon>
        <taxon>Flavobacterium</taxon>
    </lineage>
</organism>
<protein>
    <submittedName>
        <fullName evidence="1">Uncharacterized protein</fullName>
    </submittedName>
</protein>
<dbReference type="EMBL" id="MUHG01000039">
    <property type="protein sequence ID" value="OXB14288.1"/>
    <property type="molecule type" value="Genomic_DNA"/>
</dbReference>
<name>A0A1S1JCV1_9FLAO</name>
<dbReference type="AlphaFoldDB" id="A0A1S1JCV1"/>
<evidence type="ECO:0000313" key="3">
    <source>
        <dbReference type="Proteomes" id="UP000180252"/>
    </source>
</evidence>
<accession>A0A1S1JCV1</accession>
<dbReference type="Proteomes" id="UP000180252">
    <property type="component" value="Unassembled WGS sequence"/>
</dbReference>
<evidence type="ECO:0000313" key="1">
    <source>
        <dbReference type="EMBL" id="OHT47275.1"/>
    </source>
</evidence>
<gene>
    <name evidence="2" type="ORF">B0A71_21860</name>
    <name evidence="1" type="ORF">BHE19_20580</name>
</gene>
<reference evidence="1" key="1">
    <citation type="submission" date="2016-09" db="EMBL/GenBank/DDBJ databases">
        <authorList>
            <person name="Capua I."/>
            <person name="De Benedictis P."/>
            <person name="Joannis T."/>
            <person name="Lombin L.H."/>
            <person name="Cattoli G."/>
        </authorList>
    </citation>
    <scope>NUCLEOTIDE SEQUENCE [LARGE SCALE GENOMIC DNA]</scope>
    <source>
        <strain evidence="1">MSU</strain>
    </source>
</reference>
<keyword evidence="4" id="KW-1185">Reference proteome</keyword>